<evidence type="ECO:0000256" key="9">
    <source>
        <dbReference type="ARBA" id="ARBA00023139"/>
    </source>
</evidence>
<gene>
    <name evidence="13" type="primary">lolB</name>
    <name evidence="14" type="ORF">EA58_15665</name>
</gene>
<dbReference type="Proteomes" id="UP000027192">
    <property type="component" value="Unassembled WGS sequence"/>
</dbReference>
<evidence type="ECO:0000256" key="13">
    <source>
        <dbReference type="HAMAP-Rule" id="MF_00233"/>
    </source>
</evidence>
<evidence type="ECO:0000256" key="2">
    <source>
        <dbReference type="ARBA" id="ARBA00009696"/>
    </source>
</evidence>
<evidence type="ECO:0000256" key="1">
    <source>
        <dbReference type="ARBA" id="ARBA00004459"/>
    </source>
</evidence>
<comment type="caution">
    <text evidence="14">The sequence shown here is derived from an EMBL/GenBank/DDBJ whole genome shotgun (WGS) entry which is preliminary data.</text>
</comment>
<comment type="similarity">
    <text evidence="2 13">Belongs to the LolB family.</text>
</comment>
<sequence>MQKAISPLSARTEGLTTGQRLLRLLRPARALLTGSLLILLAGCTITPKTSPIATDWETHQKALSAISAFQANGKLGYISPEQRFTANLSWKTNTGSDHLLLTNFLGTTLLKLDSQPGRAILIDNDGKRYQGSDPAQLVLSLTHIALPINQMRDWLLGLPTDADTYQLNTENRVAYLAKQVGGQLWQLDYHDYDESVSPALPSKLVLSQGDKRIKLVISRWQTQK</sequence>
<organism evidence="14 15">
    <name type="scientific">Photobacterium galatheae</name>
    <dbReference type="NCBI Taxonomy" id="1654360"/>
    <lineage>
        <taxon>Bacteria</taxon>
        <taxon>Pseudomonadati</taxon>
        <taxon>Pseudomonadota</taxon>
        <taxon>Gammaproteobacteria</taxon>
        <taxon>Vibrionales</taxon>
        <taxon>Vibrionaceae</taxon>
        <taxon>Photobacterium</taxon>
    </lineage>
</organism>
<keyword evidence="7 13" id="KW-0653">Protein transport</keyword>
<keyword evidence="8 13" id="KW-0472">Membrane</keyword>
<name>A0A066RK65_9GAMM</name>
<evidence type="ECO:0000313" key="15">
    <source>
        <dbReference type="Proteomes" id="UP000027192"/>
    </source>
</evidence>
<dbReference type="Gene3D" id="2.50.20.10">
    <property type="entry name" value="Lipoprotein localisation LolA/LolB/LppX"/>
    <property type="match status" value="1"/>
</dbReference>
<reference evidence="14 15" key="1">
    <citation type="submission" date="2014-04" db="EMBL/GenBank/DDBJ databases">
        <title>Draft genome sequence of Photobacterium halotolerans S2753: a solonamide, ngercheumicin and holomycin producer.</title>
        <authorList>
            <person name="Machado H.R."/>
            <person name="Gram L."/>
        </authorList>
    </citation>
    <scope>NUCLEOTIDE SEQUENCE [LARGE SCALE GENOMIC DNA]</scope>
    <source>
        <strain evidence="14 15">S2753</strain>
    </source>
</reference>
<dbReference type="HAMAP" id="MF_00233">
    <property type="entry name" value="LolB"/>
    <property type="match status" value="1"/>
</dbReference>
<dbReference type="NCBIfam" id="TIGR00548">
    <property type="entry name" value="lolB"/>
    <property type="match status" value="1"/>
</dbReference>
<protein>
    <recommendedName>
        <fullName evidence="4 13">Outer-membrane lipoprotein LolB</fullName>
    </recommendedName>
</protein>
<evidence type="ECO:0000256" key="7">
    <source>
        <dbReference type="ARBA" id="ARBA00022927"/>
    </source>
</evidence>
<keyword evidence="6" id="KW-0732">Signal</keyword>
<comment type="function">
    <text evidence="13">Plays a critical role in the incorporation of lipoproteins in the outer membrane after they are released by the LolA protein.</text>
</comment>
<dbReference type="Pfam" id="PF03550">
    <property type="entry name" value="LolB"/>
    <property type="match status" value="1"/>
</dbReference>
<accession>A0A066RK65</accession>
<evidence type="ECO:0000256" key="6">
    <source>
        <dbReference type="ARBA" id="ARBA00022729"/>
    </source>
</evidence>
<keyword evidence="15" id="KW-1185">Reference proteome</keyword>
<dbReference type="GO" id="GO:0044874">
    <property type="term" value="P:lipoprotein localization to outer membrane"/>
    <property type="evidence" value="ECO:0007669"/>
    <property type="project" value="UniProtKB-UniRule"/>
</dbReference>
<evidence type="ECO:0000256" key="5">
    <source>
        <dbReference type="ARBA" id="ARBA00022448"/>
    </source>
</evidence>
<evidence type="ECO:0000256" key="8">
    <source>
        <dbReference type="ARBA" id="ARBA00023136"/>
    </source>
</evidence>
<evidence type="ECO:0000256" key="3">
    <source>
        <dbReference type="ARBA" id="ARBA00011245"/>
    </source>
</evidence>
<dbReference type="GO" id="GO:0009279">
    <property type="term" value="C:cell outer membrane"/>
    <property type="evidence" value="ECO:0007669"/>
    <property type="project" value="UniProtKB-SubCell"/>
</dbReference>
<keyword evidence="10 13" id="KW-0143">Chaperone</keyword>
<dbReference type="AlphaFoldDB" id="A0A066RK65"/>
<evidence type="ECO:0000256" key="11">
    <source>
        <dbReference type="ARBA" id="ARBA00023237"/>
    </source>
</evidence>
<evidence type="ECO:0000256" key="10">
    <source>
        <dbReference type="ARBA" id="ARBA00023186"/>
    </source>
</evidence>
<dbReference type="CDD" id="cd16326">
    <property type="entry name" value="LolB"/>
    <property type="match status" value="1"/>
</dbReference>
<comment type="subcellular location">
    <subcellularLocation>
        <location evidence="1">Cell outer membrane</location>
        <topology evidence="1">Lipid-anchor</topology>
    </subcellularLocation>
</comment>
<evidence type="ECO:0000256" key="4">
    <source>
        <dbReference type="ARBA" id="ARBA00016202"/>
    </source>
</evidence>
<keyword evidence="11 13" id="KW-0998">Cell outer membrane</keyword>
<dbReference type="SUPFAM" id="SSF89392">
    <property type="entry name" value="Prokaryotic lipoproteins and lipoprotein localization factors"/>
    <property type="match status" value="1"/>
</dbReference>
<dbReference type="InterPro" id="IPR029046">
    <property type="entry name" value="LolA/LolB/LppX"/>
</dbReference>
<dbReference type="EMBL" id="JMIB01000029">
    <property type="protein sequence ID" value="KDM90694.1"/>
    <property type="molecule type" value="Genomic_DNA"/>
</dbReference>
<dbReference type="RefSeq" id="WP_081819703.1">
    <property type="nucleotide sequence ID" value="NZ_JAGSGC010000002.1"/>
</dbReference>
<dbReference type="GO" id="GO:0015031">
    <property type="term" value="P:protein transport"/>
    <property type="evidence" value="ECO:0007669"/>
    <property type="project" value="UniProtKB-KW"/>
</dbReference>
<dbReference type="OrthoDB" id="9797618at2"/>
<keyword evidence="5 13" id="KW-0813">Transport</keyword>
<evidence type="ECO:0000313" key="14">
    <source>
        <dbReference type="EMBL" id="KDM90694.1"/>
    </source>
</evidence>
<evidence type="ECO:0000256" key="12">
    <source>
        <dbReference type="ARBA" id="ARBA00023288"/>
    </source>
</evidence>
<dbReference type="InterPro" id="IPR004565">
    <property type="entry name" value="OM_lipoprot_LolB"/>
</dbReference>
<keyword evidence="9" id="KW-0564">Palmitate</keyword>
<comment type="subunit">
    <text evidence="3 13">Monomer.</text>
</comment>
<proteinExistence type="inferred from homology"/>
<dbReference type="STRING" id="1654360.EA58_15665"/>
<keyword evidence="12" id="KW-0449">Lipoprotein</keyword>